<evidence type="ECO:0000256" key="1">
    <source>
        <dbReference type="SAM" id="MobiDB-lite"/>
    </source>
</evidence>
<dbReference type="InParanoid" id="A0A540VK66"/>
<protein>
    <recommendedName>
        <fullName evidence="6">YtkA-like domain-containing protein</fullName>
    </recommendedName>
</protein>
<keyword evidence="2" id="KW-0812">Transmembrane</keyword>
<dbReference type="OrthoDB" id="3695826at2"/>
<dbReference type="Proteomes" id="UP000317371">
    <property type="component" value="Unassembled WGS sequence"/>
</dbReference>
<evidence type="ECO:0000313" key="5">
    <source>
        <dbReference type="Proteomes" id="UP000317371"/>
    </source>
</evidence>
<feature type="region of interest" description="Disordered" evidence="1">
    <location>
        <begin position="180"/>
        <end position="201"/>
    </location>
</feature>
<proteinExistence type="predicted"/>
<keyword evidence="2" id="KW-0472">Membrane</keyword>
<keyword evidence="5" id="KW-1185">Reference proteome</keyword>
<reference evidence="4 5" key="1">
    <citation type="submission" date="2019-06" db="EMBL/GenBank/DDBJ databases">
        <title>Genome sequence of Litorilinea aerophila BAA-2444.</title>
        <authorList>
            <person name="Maclea K.S."/>
            <person name="Maurais E.G."/>
            <person name="Iannazzi L.C."/>
        </authorList>
    </citation>
    <scope>NUCLEOTIDE SEQUENCE [LARGE SCALE GENOMIC DNA]</scope>
    <source>
        <strain evidence="4 5">ATCC BAA-2444</strain>
    </source>
</reference>
<dbReference type="EMBL" id="VIGC01000004">
    <property type="protein sequence ID" value="TQE97158.1"/>
    <property type="molecule type" value="Genomic_DNA"/>
</dbReference>
<dbReference type="RefSeq" id="WP_141608754.1">
    <property type="nucleotide sequence ID" value="NZ_VIGC02000004.1"/>
</dbReference>
<organism evidence="4 5">
    <name type="scientific">Litorilinea aerophila</name>
    <dbReference type="NCBI Taxonomy" id="1204385"/>
    <lineage>
        <taxon>Bacteria</taxon>
        <taxon>Bacillati</taxon>
        <taxon>Chloroflexota</taxon>
        <taxon>Caldilineae</taxon>
        <taxon>Caldilineales</taxon>
        <taxon>Caldilineaceae</taxon>
        <taxon>Litorilinea</taxon>
    </lineage>
</organism>
<gene>
    <name evidence="4" type="ORF">FKZ61_03805</name>
</gene>
<comment type="caution">
    <text evidence="4">The sequence shown here is derived from an EMBL/GenBank/DDBJ whole genome shotgun (WGS) entry which is preliminary data.</text>
</comment>
<feature type="transmembrane region" description="Helical" evidence="2">
    <location>
        <begin position="152"/>
        <end position="171"/>
    </location>
</feature>
<keyword evidence="2" id="KW-1133">Transmembrane helix</keyword>
<feature type="signal peptide" evidence="3">
    <location>
        <begin position="1"/>
        <end position="24"/>
    </location>
</feature>
<accession>A0A540VK66</accession>
<name>A0A540VK66_9CHLR</name>
<sequence>MMGWLLMLLAALAACFPQVANAHAAGTPQLSNVPAGPYRVYVWTDPEPLRVGDMHLSVLVTMVPESGDATDPQQPERPVEDAQVTVQFVPASGEGDPLTWHPVPQESLGTVYYELDATLPTPGDWLFKIQVEGPEGEGAVDFQDEVAPAREVNWGLLAVGALVLLLAVALAGRWSRRGEAQTIPARRTRRSSQGRTGPDRV</sequence>
<keyword evidence="3" id="KW-0732">Signal</keyword>
<feature type="chain" id="PRO_5022061676" description="YtkA-like domain-containing protein" evidence="3">
    <location>
        <begin position="25"/>
        <end position="201"/>
    </location>
</feature>
<evidence type="ECO:0000313" key="4">
    <source>
        <dbReference type="EMBL" id="TQE97158.1"/>
    </source>
</evidence>
<evidence type="ECO:0000256" key="2">
    <source>
        <dbReference type="SAM" id="Phobius"/>
    </source>
</evidence>
<evidence type="ECO:0008006" key="6">
    <source>
        <dbReference type="Google" id="ProtNLM"/>
    </source>
</evidence>
<evidence type="ECO:0000256" key="3">
    <source>
        <dbReference type="SAM" id="SignalP"/>
    </source>
</evidence>
<dbReference type="AlphaFoldDB" id="A0A540VK66"/>